<organism evidence="1 2">
    <name type="scientific">Neisseria chenwenguii</name>
    <dbReference type="NCBI Taxonomy" id="1853278"/>
    <lineage>
        <taxon>Bacteria</taxon>
        <taxon>Pseudomonadati</taxon>
        <taxon>Pseudomonadota</taxon>
        <taxon>Betaproteobacteria</taxon>
        <taxon>Neisseriales</taxon>
        <taxon>Neisseriaceae</taxon>
        <taxon>Neisseria</taxon>
    </lineage>
</organism>
<protein>
    <submittedName>
        <fullName evidence="1">Uncharacterized protein</fullName>
    </submittedName>
</protein>
<evidence type="ECO:0000313" key="1">
    <source>
        <dbReference type="EMBL" id="ASK26899.1"/>
    </source>
</evidence>
<sequence>MSGCVIENMARPPETGFCIFQTALNEGADVGEKFLFLPLNSFASALFSGYCKPVFAQVCIVD</sequence>
<dbReference type="AlphaFoldDB" id="A0A220S095"/>
<keyword evidence="2" id="KW-1185">Reference proteome</keyword>
<gene>
    <name evidence="1" type="ORF">BG910_03310</name>
</gene>
<evidence type="ECO:0000313" key="2">
    <source>
        <dbReference type="Proteomes" id="UP000198238"/>
    </source>
</evidence>
<accession>A0A220S095</accession>
<name>A0A220S095_9NEIS</name>
<reference evidence="1 2" key="1">
    <citation type="submission" date="2017-06" db="EMBL/GenBank/DDBJ databases">
        <title>Neisseria chenwenguii sp. nov., isolated from the intestinal contents of Tibetan Plateau Pika in Yushu, Qinghai Province, China.</title>
        <authorList>
            <person name="Zhang G."/>
        </authorList>
    </citation>
    <scope>NUCLEOTIDE SEQUENCE [LARGE SCALE GENOMIC DNA]</scope>
    <source>
        <strain evidence="1 2">10023</strain>
    </source>
</reference>
<dbReference type="KEGG" id="nei:BG910_03310"/>
<dbReference type="EMBL" id="CP022278">
    <property type="protein sequence ID" value="ASK26899.1"/>
    <property type="molecule type" value="Genomic_DNA"/>
</dbReference>
<dbReference type="Proteomes" id="UP000198238">
    <property type="component" value="Chromosome"/>
</dbReference>
<proteinExistence type="predicted"/>